<protein>
    <submittedName>
        <fullName evidence="1">Uncharacterized protein</fullName>
    </submittedName>
</protein>
<gene>
    <name evidence="1" type="ORF">GH714_039248</name>
</gene>
<proteinExistence type="predicted"/>
<sequence length="187" mass="20945">MCNPVVPLVSHARTLVGERRWLVFPAVETTVTEDARTETVAAGGGGGLIKWCVCSPTRHPGSFRCRHHHADYEWSRRITKKKTGLAGFASRGKGTQGWWVYSTRPKKSLEEAHVGRTAGQNSIINLLKEKVERQYHVEQHLSKGYKKKESVVFGGEKIMKLGASNLLLECVRDSFLLQSPGSIWVFE</sequence>
<accession>A0A6A6LXB9</accession>
<evidence type="ECO:0000313" key="2">
    <source>
        <dbReference type="Proteomes" id="UP000467840"/>
    </source>
</evidence>
<dbReference type="Proteomes" id="UP000467840">
    <property type="component" value="Chromosome 16"/>
</dbReference>
<dbReference type="PANTHER" id="PTHR33132:SF147">
    <property type="entry name" value="WRC DOMAIN-CONTAINING PROTEIN"/>
    <property type="match status" value="1"/>
</dbReference>
<dbReference type="AlphaFoldDB" id="A0A6A6LXB9"/>
<name>A0A6A6LXB9_HEVBR</name>
<reference evidence="1 2" key="1">
    <citation type="journal article" date="2020" name="Mol. Plant">
        <title>The Chromosome-Based Rubber Tree Genome Provides New Insights into Spurge Genome Evolution and Rubber Biosynthesis.</title>
        <authorList>
            <person name="Liu J."/>
            <person name="Shi C."/>
            <person name="Shi C.C."/>
            <person name="Li W."/>
            <person name="Zhang Q.J."/>
            <person name="Zhang Y."/>
            <person name="Li K."/>
            <person name="Lu H.F."/>
            <person name="Shi C."/>
            <person name="Zhu S.T."/>
            <person name="Xiao Z.Y."/>
            <person name="Nan H."/>
            <person name="Yue Y."/>
            <person name="Zhu X.G."/>
            <person name="Wu Y."/>
            <person name="Hong X.N."/>
            <person name="Fan G.Y."/>
            <person name="Tong Y."/>
            <person name="Zhang D."/>
            <person name="Mao C.L."/>
            <person name="Liu Y.L."/>
            <person name="Hao S.J."/>
            <person name="Liu W.Q."/>
            <person name="Lv M.Q."/>
            <person name="Zhang H.B."/>
            <person name="Liu Y."/>
            <person name="Hu-Tang G.R."/>
            <person name="Wang J.P."/>
            <person name="Wang J.H."/>
            <person name="Sun Y.H."/>
            <person name="Ni S.B."/>
            <person name="Chen W.B."/>
            <person name="Zhang X.C."/>
            <person name="Jiao Y.N."/>
            <person name="Eichler E.E."/>
            <person name="Li G.H."/>
            <person name="Liu X."/>
            <person name="Gao L.Z."/>
        </authorList>
    </citation>
    <scope>NUCLEOTIDE SEQUENCE [LARGE SCALE GENOMIC DNA]</scope>
    <source>
        <strain evidence="2">cv. GT1</strain>
        <tissue evidence="1">Leaf</tissue>
    </source>
</reference>
<organism evidence="1 2">
    <name type="scientific">Hevea brasiliensis</name>
    <name type="common">Para rubber tree</name>
    <name type="synonym">Siphonia brasiliensis</name>
    <dbReference type="NCBI Taxonomy" id="3981"/>
    <lineage>
        <taxon>Eukaryota</taxon>
        <taxon>Viridiplantae</taxon>
        <taxon>Streptophyta</taxon>
        <taxon>Embryophyta</taxon>
        <taxon>Tracheophyta</taxon>
        <taxon>Spermatophyta</taxon>
        <taxon>Magnoliopsida</taxon>
        <taxon>eudicotyledons</taxon>
        <taxon>Gunneridae</taxon>
        <taxon>Pentapetalae</taxon>
        <taxon>rosids</taxon>
        <taxon>fabids</taxon>
        <taxon>Malpighiales</taxon>
        <taxon>Euphorbiaceae</taxon>
        <taxon>Crotonoideae</taxon>
        <taxon>Micrandreae</taxon>
        <taxon>Hevea</taxon>
    </lineage>
</organism>
<dbReference type="PANTHER" id="PTHR33132">
    <property type="entry name" value="OSJNBB0118P14.9 PROTEIN"/>
    <property type="match status" value="1"/>
</dbReference>
<dbReference type="EMBL" id="JAAGAX010000009">
    <property type="protein sequence ID" value="KAF2304878.1"/>
    <property type="molecule type" value="Genomic_DNA"/>
</dbReference>
<keyword evidence="2" id="KW-1185">Reference proteome</keyword>
<evidence type="ECO:0000313" key="1">
    <source>
        <dbReference type="EMBL" id="KAF2304878.1"/>
    </source>
</evidence>
<comment type="caution">
    <text evidence="1">The sequence shown here is derived from an EMBL/GenBank/DDBJ whole genome shotgun (WGS) entry which is preliminary data.</text>
</comment>